<reference evidence="2 3" key="1">
    <citation type="journal article" date="2016" name="Nat. Commun.">
        <title>Thousands of microbial genomes shed light on interconnected biogeochemical processes in an aquifer system.</title>
        <authorList>
            <person name="Anantharaman K."/>
            <person name="Brown C.T."/>
            <person name="Hug L.A."/>
            <person name="Sharon I."/>
            <person name="Castelle C.J."/>
            <person name="Probst A.J."/>
            <person name="Thomas B.C."/>
            <person name="Singh A."/>
            <person name="Wilkins M.J."/>
            <person name="Karaoz U."/>
            <person name="Brodie E.L."/>
            <person name="Williams K.H."/>
            <person name="Hubbard S.S."/>
            <person name="Banfield J.F."/>
        </authorList>
    </citation>
    <scope>NUCLEOTIDE SEQUENCE [LARGE SCALE GENOMIC DNA]</scope>
</reference>
<dbReference type="AlphaFoldDB" id="A0A1F5T309"/>
<sequence>MDLVYTLPINQTTLTKSTIIDIIVYHRITLTKQKGKESEMRETLSIIAGILFVIGFVPYVIAILRKETKPEKATWIIWATLDSLTLAGMYYEETVNGQIVGAVLGVWIVVFFAMKYGTPGWTLLDKACLMGAVIGIALWQIFSDPLFGIMTSLVVVSLGSIPTFVSAWEDPSKENKLAWVIFWVSSVLAVITIPHWTLEDAAQPITFCVVESIMMYILFSRNQKTISKTSVKI</sequence>
<dbReference type="Proteomes" id="UP000179001">
    <property type="component" value="Unassembled WGS sequence"/>
</dbReference>
<comment type="caution">
    <text evidence="2">The sequence shown here is derived from an EMBL/GenBank/DDBJ whole genome shotgun (WGS) entry which is preliminary data.</text>
</comment>
<feature type="transmembrane region" description="Helical" evidence="1">
    <location>
        <begin position="97"/>
        <end position="116"/>
    </location>
</feature>
<evidence type="ECO:0000313" key="3">
    <source>
        <dbReference type="Proteomes" id="UP000179001"/>
    </source>
</evidence>
<feature type="transmembrane region" description="Helical" evidence="1">
    <location>
        <begin position="44"/>
        <end position="64"/>
    </location>
</feature>
<dbReference type="EMBL" id="MFGJ01000001">
    <property type="protein sequence ID" value="OGF33355.1"/>
    <property type="molecule type" value="Genomic_DNA"/>
</dbReference>
<feature type="transmembrane region" description="Helical" evidence="1">
    <location>
        <begin position="147"/>
        <end position="165"/>
    </location>
</feature>
<gene>
    <name evidence="2" type="ORF">A2478_01485</name>
</gene>
<name>A0A1F5T309_9BACT</name>
<feature type="transmembrane region" description="Helical" evidence="1">
    <location>
        <begin position="123"/>
        <end position="141"/>
    </location>
</feature>
<feature type="transmembrane region" description="Helical" evidence="1">
    <location>
        <begin position="177"/>
        <end position="196"/>
    </location>
</feature>
<organism evidence="2 3">
    <name type="scientific">Candidatus Falkowbacteria bacterium RIFOXYC2_FULL_36_12</name>
    <dbReference type="NCBI Taxonomy" id="1798002"/>
    <lineage>
        <taxon>Bacteria</taxon>
        <taxon>Candidatus Falkowiibacteriota</taxon>
    </lineage>
</organism>
<proteinExistence type="predicted"/>
<protein>
    <submittedName>
        <fullName evidence="2">Uncharacterized protein</fullName>
    </submittedName>
</protein>
<keyword evidence="1" id="KW-0812">Transmembrane</keyword>
<evidence type="ECO:0000313" key="2">
    <source>
        <dbReference type="EMBL" id="OGF33355.1"/>
    </source>
</evidence>
<keyword evidence="1" id="KW-0472">Membrane</keyword>
<keyword evidence="1" id="KW-1133">Transmembrane helix</keyword>
<feature type="transmembrane region" description="Helical" evidence="1">
    <location>
        <begin position="202"/>
        <end position="219"/>
    </location>
</feature>
<evidence type="ECO:0000256" key="1">
    <source>
        <dbReference type="SAM" id="Phobius"/>
    </source>
</evidence>
<accession>A0A1F5T309</accession>